<dbReference type="PROSITE" id="PS50977">
    <property type="entry name" value="HTH_TETR_2"/>
    <property type="match status" value="1"/>
</dbReference>
<dbReference type="PANTHER" id="PTHR30055:SF234">
    <property type="entry name" value="HTH-TYPE TRANSCRIPTIONAL REGULATOR BETI"/>
    <property type="match status" value="1"/>
</dbReference>
<dbReference type="GO" id="GO:0003700">
    <property type="term" value="F:DNA-binding transcription factor activity"/>
    <property type="evidence" value="ECO:0007669"/>
    <property type="project" value="TreeGrafter"/>
</dbReference>
<dbReference type="Pfam" id="PF00440">
    <property type="entry name" value="TetR_N"/>
    <property type="match status" value="1"/>
</dbReference>
<dbReference type="InterPro" id="IPR050109">
    <property type="entry name" value="HTH-type_TetR-like_transc_reg"/>
</dbReference>
<name>A0A7Y6B174_9SPHN</name>
<dbReference type="Proteomes" id="UP000536441">
    <property type="component" value="Unassembled WGS sequence"/>
</dbReference>
<sequence length="175" mass="19082">MRREAILSAAASCFREHGYGVNLEVIAKRAGVGRATMQRNFADRETLALAVLSQEAEILKNNLDLSRPFYESLKVAVIQAMPTLAMYQHIAAELSRAETGRTALARLGDEVSAFLTPLVSAAKSRGEVSETISAHDFAIYMQMAASVLHVGMSDEEIDTNLDVAMRILTLGTQPR</sequence>
<keyword evidence="3" id="KW-0804">Transcription</keyword>
<dbReference type="EMBL" id="JABMCH010000039">
    <property type="protein sequence ID" value="NUU45552.1"/>
    <property type="molecule type" value="Genomic_DNA"/>
</dbReference>
<feature type="domain" description="HTH tetR-type" evidence="5">
    <location>
        <begin position="1"/>
        <end position="59"/>
    </location>
</feature>
<evidence type="ECO:0000256" key="4">
    <source>
        <dbReference type="PROSITE-ProRule" id="PRU00335"/>
    </source>
</evidence>
<comment type="caution">
    <text evidence="6">The sequence shown here is derived from an EMBL/GenBank/DDBJ whole genome shotgun (WGS) entry which is preliminary data.</text>
</comment>
<accession>A0A7Y6B174</accession>
<organism evidence="6 7">
    <name type="scientific">Sphingomonas zeae</name>
    <dbReference type="NCBI Taxonomy" id="1646122"/>
    <lineage>
        <taxon>Bacteria</taxon>
        <taxon>Pseudomonadati</taxon>
        <taxon>Pseudomonadota</taxon>
        <taxon>Alphaproteobacteria</taxon>
        <taxon>Sphingomonadales</taxon>
        <taxon>Sphingomonadaceae</taxon>
        <taxon>Sphingomonas</taxon>
    </lineage>
</organism>
<evidence type="ECO:0000313" key="6">
    <source>
        <dbReference type="EMBL" id="NUU45552.1"/>
    </source>
</evidence>
<dbReference type="AlphaFoldDB" id="A0A7Y6B174"/>
<dbReference type="PANTHER" id="PTHR30055">
    <property type="entry name" value="HTH-TYPE TRANSCRIPTIONAL REGULATOR RUTR"/>
    <property type="match status" value="1"/>
</dbReference>
<evidence type="ECO:0000256" key="1">
    <source>
        <dbReference type="ARBA" id="ARBA00023015"/>
    </source>
</evidence>
<evidence type="ECO:0000256" key="3">
    <source>
        <dbReference type="ARBA" id="ARBA00023163"/>
    </source>
</evidence>
<feature type="DNA-binding region" description="H-T-H motif" evidence="4">
    <location>
        <begin position="22"/>
        <end position="41"/>
    </location>
</feature>
<protein>
    <submittedName>
        <fullName evidence="6">TetR/AcrR family transcriptional regulator</fullName>
    </submittedName>
</protein>
<keyword evidence="7" id="KW-1185">Reference proteome</keyword>
<evidence type="ECO:0000256" key="2">
    <source>
        <dbReference type="ARBA" id="ARBA00023125"/>
    </source>
</evidence>
<proteinExistence type="predicted"/>
<dbReference type="Gene3D" id="1.10.357.10">
    <property type="entry name" value="Tetracycline Repressor, domain 2"/>
    <property type="match status" value="1"/>
</dbReference>
<dbReference type="SUPFAM" id="SSF46689">
    <property type="entry name" value="Homeodomain-like"/>
    <property type="match status" value="1"/>
</dbReference>
<dbReference type="InterPro" id="IPR009057">
    <property type="entry name" value="Homeodomain-like_sf"/>
</dbReference>
<dbReference type="RefSeq" id="WP_175310352.1">
    <property type="nucleotide sequence ID" value="NZ_CBCRYR010000099.1"/>
</dbReference>
<reference evidence="6 7" key="1">
    <citation type="submission" date="2020-05" db="EMBL/GenBank/DDBJ databases">
        <title>Genome Sequencing of Type Strains.</title>
        <authorList>
            <person name="Lemaire J.F."/>
            <person name="Inderbitzin P."/>
            <person name="Gregorio O.A."/>
            <person name="Collins S.B."/>
            <person name="Wespe N."/>
            <person name="Knight-Connoni V."/>
        </authorList>
    </citation>
    <scope>NUCLEOTIDE SEQUENCE [LARGE SCALE GENOMIC DNA]</scope>
    <source>
        <strain evidence="6 7">DSM 100049</strain>
    </source>
</reference>
<dbReference type="PRINTS" id="PR00455">
    <property type="entry name" value="HTHTETR"/>
</dbReference>
<keyword evidence="2 4" id="KW-0238">DNA-binding</keyword>
<evidence type="ECO:0000259" key="5">
    <source>
        <dbReference type="PROSITE" id="PS50977"/>
    </source>
</evidence>
<dbReference type="InterPro" id="IPR001647">
    <property type="entry name" value="HTH_TetR"/>
</dbReference>
<evidence type="ECO:0000313" key="7">
    <source>
        <dbReference type="Proteomes" id="UP000536441"/>
    </source>
</evidence>
<keyword evidence="1" id="KW-0805">Transcription regulation</keyword>
<dbReference type="GO" id="GO:0000976">
    <property type="term" value="F:transcription cis-regulatory region binding"/>
    <property type="evidence" value="ECO:0007669"/>
    <property type="project" value="TreeGrafter"/>
</dbReference>
<gene>
    <name evidence="6" type="ORF">HP438_00960</name>
</gene>